<dbReference type="Proteomes" id="UP000297245">
    <property type="component" value="Unassembled WGS sequence"/>
</dbReference>
<keyword evidence="2" id="KW-1185">Reference proteome</keyword>
<evidence type="ECO:0000313" key="1">
    <source>
        <dbReference type="EMBL" id="THV03446.1"/>
    </source>
</evidence>
<sequence>MFPVSAWQGALGCTIQLPVNSNDAGGGATKFSCDLDPPNFNSNSGPDLDSHPQCLQSGHSIITHTISSIPVMTTSTRFSTQTISGSNT</sequence>
<accession>A0A4V4HHN5</accession>
<protein>
    <submittedName>
        <fullName evidence="1">Uncharacterized protein</fullName>
    </submittedName>
</protein>
<name>A0A4V4HHN5_DENBC</name>
<proteinExistence type="predicted"/>
<dbReference type="AlphaFoldDB" id="A0A4V4HHN5"/>
<reference evidence="1 2" key="1">
    <citation type="journal article" date="2019" name="Nat. Ecol. Evol.">
        <title>Megaphylogeny resolves global patterns of mushroom evolution.</title>
        <authorList>
            <person name="Varga T."/>
            <person name="Krizsan K."/>
            <person name="Foldi C."/>
            <person name="Dima B."/>
            <person name="Sanchez-Garcia M."/>
            <person name="Sanchez-Ramirez S."/>
            <person name="Szollosi G.J."/>
            <person name="Szarkandi J.G."/>
            <person name="Papp V."/>
            <person name="Albert L."/>
            <person name="Andreopoulos W."/>
            <person name="Angelini C."/>
            <person name="Antonin V."/>
            <person name="Barry K.W."/>
            <person name="Bougher N.L."/>
            <person name="Buchanan P."/>
            <person name="Buyck B."/>
            <person name="Bense V."/>
            <person name="Catcheside P."/>
            <person name="Chovatia M."/>
            <person name="Cooper J."/>
            <person name="Damon W."/>
            <person name="Desjardin D."/>
            <person name="Finy P."/>
            <person name="Geml J."/>
            <person name="Haridas S."/>
            <person name="Hughes K."/>
            <person name="Justo A."/>
            <person name="Karasinski D."/>
            <person name="Kautmanova I."/>
            <person name="Kiss B."/>
            <person name="Kocsube S."/>
            <person name="Kotiranta H."/>
            <person name="LaButti K.M."/>
            <person name="Lechner B.E."/>
            <person name="Liimatainen K."/>
            <person name="Lipzen A."/>
            <person name="Lukacs Z."/>
            <person name="Mihaltcheva S."/>
            <person name="Morgado L.N."/>
            <person name="Niskanen T."/>
            <person name="Noordeloos M.E."/>
            <person name="Ohm R.A."/>
            <person name="Ortiz-Santana B."/>
            <person name="Ovrebo C."/>
            <person name="Racz N."/>
            <person name="Riley R."/>
            <person name="Savchenko A."/>
            <person name="Shiryaev A."/>
            <person name="Soop K."/>
            <person name="Spirin V."/>
            <person name="Szebenyi C."/>
            <person name="Tomsovsky M."/>
            <person name="Tulloss R.E."/>
            <person name="Uehling J."/>
            <person name="Grigoriev I.V."/>
            <person name="Vagvolgyi C."/>
            <person name="Papp T."/>
            <person name="Martin F.M."/>
            <person name="Miettinen O."/>
            <person name="Hibbett D.S."/>
            <person name="Nagy L.G."/>
        </authorList>
    </citation>
    <scope>NUCLEOTIDE SEQUENCE [LARGE SCALE GENOMIC DNA]</scope>
    <source>
        <strain evidence="1 2">CBS 962.96</strain>
    </source>
</reference>
<dbReference type="EMBL" id="ML179067">
    <property type="protein sequence ID" value="THV03446.1"/>
    <property type="molecule type" value="Genomic_DNA"/>
</dbReference>
<organism evidence="1 2">
    <name type="scientific">Dendrothele bispora (strain CBS 962.96)</name>
    <dbReference type="NCBI Taxonomy" id="1314807"/>
    <lineage>
        <taxon>Eukaryota</taxon>
        <taxon>Fungi</taxon>
        <taxon>Dikarya</taxon>
        <taxon>Basidiomycota</taxon>
        <taxon>Agaricomycotina</taxon>
        <taxon>Agaricomycetes</taxon>
        <taxon>Agaricomycetidae</taxon>
        <taxon>Agaricales</taxon>
        <taxon>Agaricales incertae sedis</taxon>
        <taxon>Dendrothele</taxon>
    </lineage>
</organism>
<gene>
    <name evidence="1" type="ORF">K435DRAFT_285672</name>
</gene>
<evidence type="ECO:0000313" key="2">
    <source>
        <dbReference type="Proteomes" id="UP000297245"/>
    </source>
</evidence>